<dbReference type="EMBL" id="CAJNOC010000239">
    <property type="protein sequence ID" value="CAF0731616.1"/>
    <property type="molecule type" value="Genomic_DNA"/>
</dbReference>
<keyword evidence="1" id="KW-0677">Repeat</keyword>
<dbReference type="PANTHER" id="PTHR15901">
    <property type="entry name" value="TESTICULAR HAPLOID EXPRESSED GENE PROTEIN"/>
    <property type="match status" value="1"/>
</dbReference>
<reference evidence="3" key="1">
    <citation type="submission" date="2021-02" db="EMBL/GenBank/DDBJ databases">
        <authorList>
            <person name="Nowell W R."/>
        </authorList>
    </citation>
    <scope>NUCLEOTIDE SEQUENCE</scope>
    <source>
        <strain evidence="3">Ploen Becks lab</strain>
    </source>
</reference>
<evidence type="ECO:0000256" key="2">
    <source>
        <dbReference type="SAM" id="MobiDB-lite"/>
    </source>
</evidence>
<feature type="compositionally biased region" description="Polar residues" evidence="2">
    <location>
        <begin position="116"/>
        <end position="130"/>
    </location>
</feature>
<organism evidence="3 4">
    <name type="scientific">Brachionus calyciflorus</name>
    <dbReference type="NCBI Taxonomy" id="104777"/>
    <lineage>
        <taxon>Eukaryota</taxon>
        <taxon>Metazoa</taxon>
        <taxon>Spiralia</taxon>
        <taxon>Gnathifera</taxon>
        <taxon>Rotifera</taxon>
        <taxon>Eurotatoria</taxon>
        <taxon>Monogononta</taxon>
        <taxon>Pseudotrocha</taxon>
        <taxon>Ploima</taxon>
        <taxon>Brachionidae</taxon>
        <taxon>Brachionus</taxon>
    </lineage>
</organism>
<proteinExistence type="predicted"/>
<feature type="region of interest" description="Disordered" evidence="2">
    <location>
        <begin position="115"/>
        <end position="143"/>
    </location>
</feature>
<sequence length="143" mass="16457">MIADYPNSTRLQSLSQPKKNFCQQHPRSPYSLVSQSCLDFKTSDRLVRLSLPKIKKDNHVRMEFSRFAYDPTNSCVFNQAALRAECSDYIISLARPKSDYKGYQFAYPVQREISKSAKNATASERISKLSTPRIKKDNNIKEL</sequence>
<evidence type="ECO:0000256" key="1">
    <source>
        <dbReference type="ARBA" id="ARBA00022737"/>
    </source>
</evidence>
<feature type="compositionally biased region" description="Basic and acidic residues" evidence="2">
    <location>
        <begin position="134"/>
        <end position="143"/>
    </location>
</feature>
<dbReference type="InterPro" id="IPR006623">
    <property type="entry name" value="THEG"/>
</dbReference>
<dbReference type="SMART" id="SM00705">
    <property type="entry name" value="THEG"/>
    <property type="match status" value="4"/>
</dbReference>
<name>A0A813NDI9_9BILA</name>
<dbReference type="Proteomes" id="UP000663879">
    <property type="component" value="Unassembled WGS sequence"/>
</dbReference>
<dbReference type="PANTHER" id="PTHR15901:SF16">
    <property type="entry name" value="TESTICULAR HAPLOID EXPRESSED GENE PROTEIN"/>
    <property type="match status" value="1"/>
</dbReference>
<keyword evidence="4" id="KW-1185">Reference proteome</keyword>
<dbReference type="OrthoDB" id="25466at2759"/>
<evidence type="ECO:0000313" key="4">
    <source>
        <dbReference type="Proteomes" id="UP000663879"/>
    </source>
</evidence>
<accession>A0A813NDI9</accession>
<dbReference type="AlphaFoldDB" id="A0A813NDI9"/>
<evidence type="ECO:0000313" key="3">
    <source>
        <dbReference type="EMBL" id="CAF0731616.1"/>
    </source>
</evidence>
<comment type="caution">
    <text evidence="3">The sequence shown here is derived from an EMBL/GenBank/DDBJ whole genome shotgun (WGS) entry which is preliminary data.</text>
</comment>
<dbReference type="InterPro" id="IPR042401">
    <property type="entry name" value="SPMAP2-like"/>
</dbReference>
<gene>
    <name evidence="3" type="ORF">OXX778_LOCUS2878</name>
</gene>
<protein>
    <submittedName>
        <fullName evidence="3">Uncharacterized protein</fullName>
    </submittedName>
</protein>
<feature type="region of interest" description="Disordered" evidence="2">
    <location>
        <begin position="1"/>
        <end position="20"/>
    </location>
</feature>
<dbReference type="Pfam" id="PF14912">
    <property type="entry name" value="THEG"/>
    <property type="match status" value="2"/>
</dbReference>